<reference evidence="7 8" key="1">
    <citation type="submission" date="2022-07" db="EMBL/GenBank/DDBJ databases">
        <title>Genome sequence of Terrisporobacter mayombei DSM6539.</title>
        <authorList>
            <person name="Boeer T."/>
            <person name="Bengelsdorf F.R."/>
            <person name="Daniel R."/>
            <person name="Poehlein A."/>
        </authorList>
    </citation>
    <scope>NUCLEOTIDE SEQUENCE [LARGE SCALE GENOMIC DNA]</scope>
    <source>
        <strain evidence="7 8">DSM 6539</strain>
    </source>
</reference>
<dbReference type="EMBL" id="CP101637">
    <property type="protein sequence ID" value="WMT82309.1"/>
    <property type="molecule type" value="Genomic_DNA"/>
</dbReference>
<dbReference type="GO" id="GO:0047355">
    <property type="term" value="F:CDP-glycerol glycerophosphotransferase activity"/>
    <property type="evidence" value="ECO:0007669"/>
    <property type="project" value="UniProtKB-EC"/>
</dbReference>
<proteinExistence type="inferred from homology"/>
<dbReference type="InterPro" id="IPR007554">
    <property type="entry name" value="Glycerophosphate_synth"/>
</dbReference>
<dbReference type="InterPro" id="IPR051612">
    <property type="entry name" value="Teichoic_Acid_Biosynth"/>
</dbReference>
<protein>
    <submittedName>
        <fullName evidence="7">Teichoic acid poly(Glycerol phosphate) polymerase</fullName>
        <ecNumber evidence="7">2.7.8.12</ecNumber>
    </submittedName>
</protein>
<evidence type="ECO:0000256" key="1">
    <source>
        <dbReference type="ARBA" id="ARBA00004202"/>
    </source>
</evidence>
<dbReference type="Gene3D" id="3.40.50.11820">
    <property type="match status" value="1"/>
</dbReference>
<keyword evidence="3" id="KW-1003">Cell membrane</keyword>
<sequence>MLGKLLNLIKTQICRVIFDYKIEDDIWIFSSIDNEKFNYNSKYMFEYVLSYEHNIKPYYVINDDMLRKQMQERYGDEYFINTKDINGILKVLSARVWLTSAGLPLYGFGLGKRRIIVNLWHGVPLKRIALMENNYGIIKKIYFKSIFSNNYRYISTTSNKLITIMKNSFGVNENKIKVWGQPRNDILFRKQNKKIIQSLCPDINKYERIILYAPTYREYKDTLLFPFDDYNKNELNVFLENNNAIVFIRTHIAETANICKYIDDRVRVLDEEIVDDVMEILNIFDILITDYSSIYIDYLLLEKPIVFLPYDKEEYLTKRGINFEYDKVTPGYKPKSMKEFLESLNTIFENKDIFEQERKLINSIFNDIKEPCSEKICSYIKNDIGELGKK</sequence>
<evidence type="ECO:0000256" key="6">
    <source>
        <dbReference type="ARBA" id="ARBA00023136"/>
    </source>
</evidence>
<dbReference type="InterPro" id="IPR043149">
    <property type="entry name" value="TagF_N"/>
</dbReference>
<dbReference type="InterPro" id="IPR043148">
    <property type="entry name" value="TagF_C"/>
</dbReference>
<evidence type="ECO:0000256" key="5">
    <source>
        <dbReference type="ARBA" id="ARBA00022944"/>
    </source>
</evidence>
<keyword evidence="8" id="KW-1185">Reference proteome</keyword>
<dbReference type="Gene3D" id="3.40.50.12580">
    <property type="match status" value="1"/>
</dbReference>
<accession>A0ABY9Q4M4</accession>
<dbReference type="Pfam" id="PF04464">
    <property type="entry name" value="Glyphos_transf"/>
    <property type="match status" value="1"/>
</dbReference>
<dbReference type="RefSeq" id="WP_228105857.1">
    <property type="nucleotide sequence ID" value="NZ_CP101637.1"/>
</dbReference>
<keyword evidence="4 7" id="KW-0808">Transferase</keyword>
<evidence type="ECO:0000313" key="8">
    <source>
        <dbReference type="Proteomes" id="UP001235030"/>
    </source>
</evidence>
<evidence type="ECO:0000256" key="3">
    <source>
        <dbReference type="ARBA" id="ARBA00022475"/>
    </source>
</evidence>
<name>A0ABY9Q4M4_9FIRM</name>
<comment type="similarity">
    <text evidence="2">Belongs to the CDP-glycerol glycerophosphotransferase family.</text>
</comment>
<organism evidence="7 8">
    <name type="scientific">Terrisporobacter mayombei</name>
    <dbReference type="NCBI Taxonomy" id="1541"/>
    <lineage>
        <taxon>Bacteria</taxon>
        <taxon>Bacillati</taxon>
        <taxon>Bacillota</taxon>
        <taxon>Clostridia</taxon>
        <taxon>Peptostreptococcales</taxon>
        <taxon>Peptostreptococcaceae</taxon>
        <taxon>Terrisporobacter</taxon>
    </lineage>
</organism>
<keyword evidence="6" id="KW-0472">Membrane</keyword>
<dbReference type="SUPFAM" id="SSF53756">
    <property type="entry name" value="UDP-Glycosyltransferase/glycogen phosphorylase"/>
    <property type="match status" value="1"/>
</dbReference>
<evidence type="ECO:0000313" key="7">
    <source>
        <dbReference type="EMBL" id="WMT82309.1"/>
    </source>
</evidence>
<dbReference type="EC" id="2.7.8.12" evidence="7"/>
<evidence type="ECO:0000256" key="2">
    <source>
        <dbReference type="ARBA" id="ARBA00010488"/>
    </source>
</evidence>
<dbReference type="PANTHER" id="PTHR37316:SF3">
    <property type="entry name" value="TEICHOIC ACID GLYCEROL-PHOSPHATE TRANSFERASE"/>
    <property type="match status" value="1"/>
</dbReference>
<comment type="subcellular location">
    <subcellularLocation>
        <location evidence="1">Cell membrane</location>
        <topology evidence="1">Peripheral membrane protein</topology>
    </subcellularLocation>
</comment>
<keyword evidence="5" id="KW-0777">Teichoic acid biosynthesis</keyword>
<dbReference type="Proteomes" id="UP001235030">
    <property type="component" value="Chromosome"/>
</dbReference>
<dbReference type="PANTHER" id="PTHR37316">
    <property type="entry name" value="TEICHOIC ACID GLYCEROL-PHOSPHATE PRIMASE"/>
    <property type="match status" value="1"/>
</dbReference>
<gene>
    <name evidence="7" type="primary">tagF</name>
    <name evidence="7" type="ORF">TEMA_26710</name>
</gene>
<evidence type="ECO:0000256" key="4">
    <source>
        <dbReference type="ARBA" id="ARBA00022679"/>
    </source>
</evidence>